<proteinExistence type="predicted"/>
<keyword evidence="4" id="KW-1185">Reference proteome</keyword>
<accession>A0A9P9IVX5</accession>
<sequence>MSGFEIIGLISGILTILDTVSKLYSVVENAESLPLAFREIARRLPLVQDTLRSAEGYIKQNDADGMACAAIKPIVESCKGKAERLRDVLQEMAPGANDSRLQRYRLAIRTLGKSHRVEELMKGMLEDAHLLAGNRAVKAATEAQVGELLRAMRELSEAPPSVPDAGRSPTFAHYGTGHQFNNAGSGTQSINTSDGKQFVACTMTFGQS</sequence>
<gene>
    <name evidence="3" type="ORF">EDB81DRAFT_805608</name>
</gene>
<dbReference type="OrthoDB" id="674604at2759"/>
<protein>
    <submittedName>
        <fullName evidence="3">SesA protein</fullName>
    </submittedName>
</protein>
<dbReference type="InterPro" id="IPR031353">
    <property type="entry name" value="NACHT_sigma"/>
</dbReference>
<dbReference type="InterPro" id="IPR031352">
    <property type="entry name" value="SesA"/>
</dbReference>
<dbReference type="Pfam" id="PF17106">
    <property type="entry name" value="NACHT_sigma"/>
    <property type="match status" value="1"/>
</dbReference>
<evidence type="ECO:0000313" key="3">
    <source>
        <dbReference type="EMBL" id="KAH7132724.1"/>
    </source>
</evidence>
<reference evidence="3" key="1">
    <citation type="journal article" date="2021" name="Nat. Commun.">
        <title>Genetic determinants of endophytism in the Arabidopsis root mycobiome.</title>
        <authorList>
            <person name="Mesny F."/>
            <person name="Miyauchi S."/>
            <person name="Thiergart T."/>
            <person name="Pickel B."/>
            <person name="Atanasova L."/>
            <person name="Karlsson M."/>
            <person name="Huettel B."/>
            <person name="Barry K.W."/>
            <person name="Haridas S."/>
            <person name="Chen C."/>
            <person name="Bauer D."/>
            <person name="Andreopoulos W."/>
            <person name="Pangilinan J."/>
            <person name="LaButti K."/>
            <person name="Riley R."/>
            <person name="Lipzen A."/>
            <person name="Clum A."/>
            <person name="Drula E."/>
            <person name="Henrissat B."/>
            <person name="Kohler A."/>
            <person name="Grigoriev I.V."/>
            <person name="Martin F.M."/>
            <person name="Hacquard S."/>
        </authorList>
    </citation>
    <scope>NUCLEOTIDE SEQUENCE</scope>
    <source>
        <strain evidence="3">MPI-CAGE-AT-0147</strain>
    </source>
</reference>
<evidence type="ECO:0000259" key="1">
    <source>
        <dbReference type="Pfam" id="PF17106"/>
    </source>
</evidence>
<name>A0A9P9IVX5_9HYPO</name>
<dbReference type="Proteomes" id="UP000738349">
    <property type="component" value="Unassembled WGS sequence"/>
</dbReference>
<dbReference type="Pfam" id="PF17107">
    <property type="entry name" value="SesA"/>
    <property type="match status" value="1"/>
</dbReference>
<comment type="caution">
    <text evidence="3">The sequence shown here is derived from an EMBL/GenBank/DDBJ whole genome shotgun (WGS) entry which is preliminary data.</text>
</comment>
<feature type="domain" description="NACHT-NTPase sigma" evidence="1">
    <location>
        <begin position="170"/>
        <end position="202"/>
    </location>
</feature>
<organism evidence="3 4">
    <name type="scientific">Dactylonectria macrodidyma</name>
    <dbReference type="NCBI Taxonomy" id="307937"/>
    <lineage>
        <taxon>Eukaryota</taxon>
        <taxon>Fungi</taxon>
        <taxon>Dikarya</taxon>
        <taxon>Ascomycota</taxon>
        <taxon>Pezizomycotina</taxon>
        <taxon>Sordariomycetes</taxon>
        <taxon>Hypocreomycetidae</taxon>
        <taxon>Hypocreales</taxon>
        <taxon>Nectriaceae</taxon>
        <taxon>Dactylonectria</taxon>
    </lineage>
</organism>
<feature type="domain" description="NACHT-NTPase and P-loop NTPases N-terminal" evidence="2">
    <location>
        <begin position="10"/>
        <end position="131"/>
    </location>
</feature>
<dbReference type="AlphaFoldDB" id="A0A9P9IVX5"/>
<evidence type="ECO:0000313" key="4">
    <source>
        <dbReference type="Proteomes" id="UP000738349"/>
    </source>
</evidence>
<dbReference type="EMBL" id="JAGMUV010000016">
    <property type="protein sequence ID" value="KAH7132724.1"/>
    <property type="molecule type" value="Genomic_DNA"/>
</dbReference>
<evidence type="ECO:0000259" key="2">
    <source>
        <dbReference type="Pfam" id="PF17107"/>
    </source>
</evidence>